<dbReference type="AlphaFoldDB" id="A0A8C6K106"/>
<evidence type="ECO:0000256" key="6">
    <source>
        <dbReference type="ARBA" id="ARBA00023043"/>
    </source>
</evidence>
<dbReference type="SUPFAM" id="SSF103657">
    <property type="entry name" value="BAR/IMD domain-like"/>
    <property type="match status" value="1"/>
</dbReference>
<evidence type="ECO:0000256" key="5">
    <source>
        <dbReference type="ARBA" id="ARBA00022833"/>
    </source>
</evidence>
<dbReference type="Gene3D" id="2.30.29.30">
    <property type="entry name" value="Pleckstrin-homology domain (PH domain)/Phosphotyrosine-binding domain (PTB)"/>
    <property type="match status" value="1"/>
</dbReference>
<keyword evidence="2 7" id="KW-0479">Metal-binding</keyword>
<comment type="activity regulation">
    <text evidence="7">GAP activity stimulated by phosphatidylinositol 4,5-bisphosphate (PIP2) and phosphatidic acid.</text>
</comment>
<sequence>SNASIWECLLQMPDVMATIDEVETDVVEIEAKLDKLVKLCSGMIEAGKAYITTNKHFVTGVRDLSQQCKKDEMISECLDKFGDSLQEMINYHMILFDQAQRSVRQQLHNFVKDDVRKFKETKKQFDKVREDMEISLVKNAQAPRHKPHEVEEATGTLTITRKCFRHLALDYVLQINVLQAKKKFEILDAMLSFMHAQYTFFQQGYSLLHELDPYMKKLATELDQLVIDSAVEKREMEHKHAMIQQRSFCLQDFSYDDSKVEFNVDAPNGVVMEGYLFKRASNAFKTWNRRWFSIQNSQLVYQKKLKDVLTVVVEDLRLCTVKPCEDIERRFCFEVVSPTKSCMLQADSEKLRQAWIQAVQASIASAYRESPDSYYIERLDRTASPSTSSIDSATDSRERSVKGESILQRVQSIPGNDQCCDCGQPDPRWASINLGILLCIECSGIHRSLGVHCSKVRSLTLDSWEPELLKLMCELGNSTMNQIYEAQCEELGLKKPTSGSSRQDKEAWIKVKYVEKKFLKKLPNGETLPENERKPRRWCVKKCQRNNSTTKAPTARRKYRHEAGNASPAMLSSAATLERKFRRDSLFCPDELDSLFSYFDTGAGSGPRSLSSDSGLGGSTDGSTDILVFGSVVDSVTEEECEVSEESSGEAEIEQEASDLEDLRELHPGLLMYKAAQARNLPLMAEALANGAEINWVNDEDENKTPLIQAVMGGSLIACEFLLQNGADVNQRDSRGRAPLHHATYLGHTGQVCLFLKRGANQHAVDGDGQDPLSIAVQAANADIVTLLRLARMNEEMREAEGPFGQPGQYPSNSPTELQYRKCIQEFISLNIDEC</sequence>
<dbReference type="PRINTS" id="PR00405">
    <property type="entry name" value="REVINTRACTNG"/>
</dbReference>
<dbReference type="Gene3D" id="1.10.220.150">
    <property type="entry name" value="Arf GTPase activating protein"/>
    <property type="match status" value="1"/>
</dbReference>
<evidence type="ECO:0000256" key="4">
    <source>
        <dbReference type="ARBA" id="ARBA00022771"/>
    </source>
</evidence>
<keyword evidence="7" id="KW-0967">Endosome</keyword>
<dbReference type="SMART" id="SM00105">
    <property type="entry name" value="ArfGap"/>
    <property type="match status" value="1"/>
</dbReference>
<reference evidence="9" key="3">
    <citation type="submission" date="2025-09" db="UniProtKB">
        <authorList>
            <consortium name="Ensembl"/>
        </authorList>
    </citation>
    <scope>IDENTIFICATION</scope>
</reference>
<dbReference type="InterPro" id="IPR004148">
    <property type="entry name" value="BAR_dom"/>
</dbReference>
<dbReference type="InterPro" id="IPR027267">
    <property type="entry name" value="AH/BAR_dom_sf"/>
</dbReference>
<dbReference type="InterPro" id="IPR042695">
    <property type="entry name" value="ACAP3_BAR"/>
</dbReference>
<evidence type="ECO:0000313" key="9">
    <source>
        <dbReference type="Ensembl" id="ENSMUNP00000020665.2"/>
    </source>
</evidence>
<dbReference type="InterPro" id="IPR045258">
    <property type="entry name" value="ACAP1/2/3-like"/>
</dbReference>
<dbReference type="SUPFAM" id="SSF57863">
    <property type="entry name" value="ArfGap/RecO-like zinc finger"/>
    <property type="match status" value="1"/>
</dbReference>
<evidence type="ECO:0000256" key="7">
    <source>
        <dbReference type="RuleBase" id="RU369028"/>
    </source>
</evidence>
<dbReference type="SMART" id="SM00248">
    <property type="entry name" value="ANK"/>
    <property type="match status" value="3"/>
</dbReference>
<dbReference type="Ensembl" id="ENSMUNT00000023657.2">
    <property type="protein sequence ID" value="ENSMUNP00000020665.2"/>
    <property type="gene ID" value="ENSMUNG00000015711.2"/>
</dbReference>
<dbReference type="GO" id="GO:0005096">
    <property type="term" value="F:GTPase activator activity"/>
    <property type="evidence" value="ECO:0007669"/>
    <property type="project" value="UniProtKB-KW"/>
</dbReference>
<dbReference type="PROSITE" id="PS50115">
    <property type="entry name" value="ARFGAP"/>
    <property type="match status" value="1"/>
</dbReference>
<gene>
    <name evidence="9" type="primary">LOC101881239</name>
</gene>
<keyword evidence="1 7" id="KW-0343">GTPase activation</keyword>
<dbReference type="InterPro" id="IPR011993">
    <property type="entry name" value="PH-like_dom_sf"/>
</dbReference>
<protein>
    <recommendedName>
        <fullName evidence="7">Arf-GAP with coiled-coil, ANK repeat and PH domain-containing protein</fullName>
        <shortName evidence="7">Cnt-b</shortName>
    </recommendedName>
    <alternativeName>
        <fullName evidence="7">Centaurin-beta</fullName>
    </alternativeName>
</protein>
<name>A0A8C6K106_MELUD</name>
<dbReference type="PROSITE" id="PS50088">
    <property type="entry name" value="ANK_REPEAT"/>
    <property type="match status" value="2"/>
</dbReference>
<dbReference type="InterPro" id="IPR038508">
    <property type="entry name" value="ArfGAP_dom_sf"/>
</dbReference>
<keyword evidence="5 7" id="KW-0862">Zinc</keyword>
<dbReference type="FunFam" id="1.20.1270.60:FF:000025">
    <property type="entry name" value="arf-GAP with coiled-coil, ANK repeat and PH domain-containing protein 2"/>
    <property type="match status" value="1"/>
</dbReference>
<evidence type="ECO:0000256" key="3">
    <source>
        <dbReference type="ARBA" id="ARBA00022737"/>
    </source>
</evidence>
<dbReference type="Gene3D" id="1.20.1270.60">
    <property type="entry name" value="Arfaptin homology (AH) domain/BAR domain"/>
    <property type="match status" value="1"/>
</dbReference>
<feature type="compositionally biased region" description="Polar residues" evidence="8">
    <location>
        <begin position="384"/>
        <end position="393"/>
    </location>
</feature>
<dbReference type="Pfam" id="PF00169">
    <property type="entry name" value="PH"/>
    <property type="match status" value="1"/>
</dbReference>
<dbReference type="FunFam" id="2.30.29.30:FF:000026">
    <property type="entry name" value="Arf-GAP with coiled-coil, ANK repeat and PH domain-containing protein 2"/>
    <property type="match status" value="1"/>
</dbReference>
<dbReference type="GO" id="GO:0010008">
    <property type="term" value="C:endosome membrane"/>
    <property type="evidence" value="ECO:0007669"/>
    <property type="project" value="UniProtKB-SubCell"/>
</dbReference>
<comment type="domain">
    <text evidence="7">The BAR domain mediates homodimerization, it can neither bind membrane nor impart curvature, but instead requires the neighboring PH domain to achieve these functions.</text>
</comment>
<dbReference type="Proteomes" id="UP000694405">
    <property type="component" value="Chromosome 12"/>
</dbReference>
<organism evidence="9 10">
    <name type="scientific">Melopsittacus undulatus</name>
    <name type="common">Budgerigar</name>
    <name type="synonym">Psittacus undulatus</name>
    <dbReference type="NCBI Taxonomy" id="13146"/>
    <lineage>
        <taxon>Eukaryota</taxon>
        <taxon>Metazoa</taxon>
        <taxon>Chordata</taxon>
        <taxon>Craniata</taxon>
        <taxon>Vertebrata</taxon>
        <taxon>Euteleostomi</taxon>
        <taxon>Archelosauria</taxon>
        <taxon>Archosauria</taxon>
        <taxon>Dinosauria</taxon>
        <taxon>Saurischia</taxon>
        <taxon>Theropoda</taxon>
        <taxon>Coelurosauria</taxon>
        <taxon>Aves</taxon>
        <taxon>Neognathae</taxon>
        <taxon>Neoaves</taxon>
        <taxon>Telluraves</taxon>
        <taxon>Australaves</taxon>
        <taxon>Psittaciformes</taxon>
        <taxon>Psittaculidae</taxon>
        <taxon>Melopsittacus</taxon>
    </lineage>
</organism>
<dbReference type="CDD" id="cd08850">
    <property type="entry name" value="ArfGap_ACAP3"/>
    <property type="match status" value="1"/>
</dbReference>
<dbReference type="CDD" id="cd07637">
    <property type="entry name" value="BAR_ACAP3"/>
    <property type="match status" value="1"/>
</dbReference>
<dbReference type="SUPFAM" id="SSF50729">
    <property type="entry name" value="PH domain-like"/>
    <property type="match status" value="1"/>
</dbReference>
<keyword evidence="6 7" id="KW-0040">ANK repeat</keyword>
<accession>A0A8C6K106</accession>
<dbReference type="FunFam" id="1.10.220.150:FF:000007">
    <property type="entry name" value="Arf-GAP with coiled-coil, ANK repeat and PH domain-containing protein 2"/>
    <property type="match status" value="1"/>
</dbReference>
<dbReference type="FunFam" id="1.25.40.20:FF:000020">
    <property type="entry name" value="Arf-GAP with coiled-coil, ANK repeat and PH domain-containing protein 2"/>
    <property type="match status" value="1"/>
</dbReference>
<accession>A0A8V5HC64</accession>
<dbReference type="InterPro" id="IPR036770">
    <property type="entry name" value="Ankyrin_rpt-contain_sf"/>
</dbReference>
<comment type="domain">
    <text evidence="7">PH domain binds phospholipids including phosphatidic acid, phosphatidylinositol 3-phosphate, phosphatidylinositol 3,5-bisphosphate (PIP2) and phosphatidylinositol 3,4,5-trisphosphate (PIP3). May mediate protein binding to PIP2 or PIP3 containing membranes.</text>
</comment>
<comment type="subcellular location">
    <subcellularLocation>
        <location evidence="7">Endosome membrane</location>
        <topology evidence="7">Peripheral membrane protein</topology>
    </subcellularLocation>
</comment>
<keyword evidence="4 7" id="KW-0863">Zinc-finger</keyword>
<dbReference type="Pfam" id="PF01412">
    <property type="entry name" value="ArfGap"/>
    <property type="match status" value="1"/>
</dbReference>
<dbReference type="Gene3D" id="1.25.40.20">
    <property type="entry name" value="Ankyrin repeat-containing domain"/>
    <property type="match status" value="1"/>
</dbReference>
<dbReference type="SMART" id="SM00233">
    <property type="entry name" value="PH"/>
    <property type="match status" value="1"/>
</dbReference>
<feature type="region of interest" description="Disordered" evidence="8">
    <location>
        <begin position="546"/>
        <end position="567"/>
    </location>
</feature>
<proteinExistence type="predicted"/>
<dbReference type="PROSITE" id="PS50297">
    <property type="entry name" value="ANK_REP_REGION"/>
    <property type="match status" value="2"/>
</dbReference>
<dbReference type="InterPro" id="IPR001849">
    <property type="entry name" value="PH_domain"/>
</dbReference>
<dbReference type="Pfam" id="PF16746">
    <property type="entry name" value="BAR_3"/>
    <property type="match status" value="1"/>
</dbReference>
<dbReference type="InterPro" id="IPR001164">
    <property type="entry name" value="ArfGAP_dom"/>
</dbReference>
<dbReference type="SUPFAM" id="SSF48403">
    <property type="entry name" value="Ankyrin repeat"/>
    <property type="match status" value="1"/>
</dbReference>
<dbReference type="PANTHER" id="PTHR23180:SF407">
    <property type="entry name" value="ARF-GAP WITH COILED-COIL, ANK REPEAT AND PH DOMAIN-CONTAINING PROTEIN 3"/>
    <property type="match status" value="1"/>
</dbReference>
<dbReference type="GO" id="GO:0008270">
    <property type="term" value="F:zinc ion binding"/>
    <property type="evidence" value="ECO:0007669"/>
    <property type="project" value="UniProtKB-KW"/>
</dbReference>
<feature type="region of interest" description="Disordered" evidence="8">
    <location>
        <begin position="384"/>
        <end position="403"/>
    </location>
</feature>
<evidence type="ECO:0000256" key="2">
    <source>
        <dbReference type="ARBA" id="ARBA00022723"/>
    </source>
</evidence>
<evidence type="ECO:0000313" key="10">
    <source>
        <dbReference type="Proteomes" id="UP000694405"/>
    </source>
</evidence>
<keyword evidence="10" id="KW-1185">Reference proteome</keyword>
<dbReference type="CDD" id="cd13250">
    <property type="entry name" value="PH_ACAP"/>
    <property type="match status" value="1"/>
</dbReference>
<evidence type="ECO:0000256" key="8">
    <source>
        <dbReference type="SAM" id="MobiDB-lite"/>
    </source>
</evidence>
<dbReference type="PANTHER" id="PTHR23180">
    <property type="entry name" value="CENTAURIN/ARF"/>
    <property type="match status" value="1"/>
</dbReference>
<keyword evidence="3 7" id="KW-0677">Repeat</keyword>
<dbReference type="InterPro" id="IPR037278">
    <property type="entry name" value="ARFGAP/RecO"/>
</dbReference>
<dbReference type="PROSITE" id="PS50003">
    <property type="entry name" value="PH_DOMAIN"/>
    <property type="match status" value="1"/>
</dbReference>
<comment type="function">
    <text evidence="7">GTPase-activating protein for the ADP ribosylation factor family.</text>
</comment>
<reference evidence="9" key="1">
    <citation type="submission" date="2020-03" db="EMBL/GenBank/DDBJ databases">
        <title>Melopsittacus undulatus (budgerigar) genome, bMelUnd1, maternal haplotype with Z.</title>
        <authorList>
            <person name="Gedman G."/>
            <person name="Mountcastle J."/>
            <person name="Haase B."/>
            <person name="Formenti G."/>
            <person name="Wright T."/>
            <person name="Apodaca J."/>
            <person name="Pelan S."/>
            <person name="Chow W."/>
            <person name="Rhie A."/>
            <person name="Howe K."/>
            <person name="Fedrigo O."/>
            <person name="Jarvis E.D."/>
        </authorList>
    </citation>
    <scope>NUCLEOTIDE SEQUENCE [LARGE SCALE GENOMIC DNA]</scope>
</reference>
<evidence type="ECO:0000256" key="1">
    <source>
        <dbReference type="ARBA" id="ARBA00022468"/>
    </source>
</evidence>
<dbReference type="Pfam" id="PF12796">
    <property type="entry name" value="Ank_2"/>
    <property type="match status" value="1"/>
</dbReference>
<dbReference type="InterPro" id="IPR002110">
    <property type="entry name" value="Ankyrin_rpt"/>
</dbReference>
<reference evidence="9" key="2">
    <citation type="submission" date="2025-08" db="UniProtKB">
        <authorList>
            <consortium name="Ensembl"/>
        </authorList>
    </citation>
    <scope>IDENTIFICATION</scope>
</reference>